<keyword evidence="11" id="KW-0460">Magnesium</keyword>
<keyword evidence="10" id="KW-0479">Metal-binding</keyword>
<feature type="binding site" evidence="10">
    <location>
        <position position="123"/>
    </location>
    <ligand>
        <name>Zn(2+)</name>
        <dbReference type="ChEBI" id="CHEBI:29105"/>
        <note>catalytic</note>
    </ligand>
</feature>
<dbReference type="EC" id="4.2.1.24" evidence="3 12"/>
<dbReference type="GO" id="GO:0008270">
    <property type="term" value="F:zinc ion binding"/>
    <property type="evidence" value="ECO:0007669"/>
    <property type="project" value="TreeGrafter"/>
</dbReference>
<dbReference type="NCBIfam" id="NF009923">
    <property type="entry name" value="PRK13384.1"/>
    <property type="match status" value="1"/>
</dbReference>
<keyword evidence="10" id="KW-0862">Zinc</keyword>
<dbReference type="NCBIfam" id="NF006762">
    <property type="entry name" value="PRK09283.1"/>
    <property type="match status" value="1"/>
</dbReference>
<evidence type="ECO:0000256" key="5">
    <source>
        <dbReference type="ARBA" id="ARBA00023133"/>
    </source>
</evidence>
<dbReference type="InterPro" id="IPR001731">
    <property type="entry name" value="ALAD"/>
</dbReference>
<dbReference type="AlphaFoldDB" id="B0VLM0"/>
<evidence type="ECO:0000256" key="9">
    <source>
        <dbReference type="PIRSR" id="PIRSR001415-1"/>
    </source>
</evidence>
<evidence type="ECO:0000256" key="12">
    <source>
        <dbReference type="RuleBase" id="RU000515"/>
    </source>
</evidence>
<dbReference type="SMART" id="SM01004">
    <property type="entry name" value="ALAD"/>
    <property type="match status" value="1"/>
</dbReference>
<gene>
    <name evidence="14" type="primary">hemB</name>
    <name evidence="14" type="ordered locus">ABSDF1528</name>
</gene>
<evidence type="ECO:0000256" key="7">
    <source>
        <dbReference type="ARBA" id="ARBA00023244"/>
    </source>
</evidence>
<evidence type="ECO:0000313" key="14">
    <source>
        <dbReference type="EMBL" id="CAP00869.1"/>
    </source>
</evidence>
<dbReference type="KEGG" id="abm:ABSDF1528"/>
<name>B0VLM0_ACIBS</name>
<dbReference type="PROSITE" id="PS00169">
    <property type="entry name" value="D_ALA_DEHYDRATASE"/>
    <property type="match status" value="1"/>
</dbReference>
<feature type="active site" description="Schiff-base intermediate with substrate" evidence="9">
    <location>
        <position position="198"/>
    </location>
</feature>
<dbReference type="PIRSF" id="PIRSF001415">
    <property type="entry name" value="Porphbilin_synth"/>
    <property type="match status" value="1"/>
</dbReference>
<dbReference type="Proteomes" id="UP000001741">
    <property type="component" value="Chromosome"/>
</dbReference>
<dbReference type="Pfam" id="PF00490">
    <property type="entry name" value="ALAD"/>
    <property type="match status" value="1"/>
</dbReference>
<dbReference type="InterPro" id="IPR013785">
    <property type="entry name" value="Aldolase_TIM"/>
</dbReference>
<dbReference type="GO" id="GO:0004655">
    <property type="term" value="F:porphobilinogen synthase activity"/>
    <property type="evidence" value="ECO:0007669"/>
    <property type="project" value="UniProtKB-EC"/>
</dbReference>
<dbReference type="PANTHER" id="PTHR11458">
    <property type="entry name" value="DELTA-AMINOLEVULINIC ACID DEHYDRATASE"/>
    <property type="match status" value="1"/>
</dbReference>
<dbReference type="FunFam" id="3.20.20.70:FF:000019">
    <property type="entry name" value="Delta-aminolevulinic acid dehydratase"/>
    <property type="match status" value="1"/>
</dbReference>
<evidence type="ECO:0000256" key="8">
    <source>
        <dbReference type="ARBA" id="ARBA00047651"/>
    </source>
</evidence>
<evidence type="ECO:0000256" key="3">
    <source>
        <dbReference type="ARBA" id="ARBA00012053"/>
    </source>
</evidence>
<comment type="pathway">
    <text evidence="1">Porphyrin-containing compound metabolism; protoporphyrin-IX biosynthesis; coproporphyrinogen-III from 5-aminolevulinate: step 1/4.</text>
</comment>
<feature type="binding site" evidence="11">
    <location>
        <position position="235"/>
    </location>
    <ligand>
        <name>Mg(2+)</name>
        <dbReference type="ChEBI" id="CHEBI:18420"/>
    </ligand>
</feature>
<dbReference type="UniPathway" id="UPA00251">
    <property type="reaction ID" value="UER00318"/>
</dbReference>
<reference evidence="14 15" key="1">
    <citation type="journal article" date="2008" name="PLoS ONE">
        <title>Comparative analysis of Acinetobacters: three genomes for three lifestyles.</title>
        <authorList>
            <person name="Vallenet D."/>
            <person name="Nordmann P."/>
            <person name="Barbe V."/>
            <person name="Poirel L."/>
            <person name="Mangenot S."/>
            <person name="Bataille E."/>
            <person name="Dossat C."/>
            <person name="Gas S."/>
            <person name="Kreimeyer A."/>
            <person name="Lenoble P."/>
            <person name="Oztas S."/>
            <person name="Poulain J."/>
            <person name="Segurens B."/>
            <person name="Robert C."/>
            <person name="Abergel C."/>
            <person name="Claverie J.M."/>
            <person name="Raoult D."/>
            <person name="Medigue C."/>
            <person name="Weissenbach J."/>
            <person name="Cruveiller S."/>
        </authorList>
    </citation>
    <scope>NUCLEOTIDE SEQUENCE [LARGE SCALE GENOMIC DNA]</scope>
    <source>
        <strain evidence="14 15">SDF</strain>
    </source>
</reference>
<keyword evidence="6 12" id="KW-0456">Lyase</keyword>
<evidence type="ECO:0000256" key="13">
    <source>
        <dbReference type="RuleBase" id="RU004161"/>
    </source>
</evidence>
<dbReference type="SUPFAM" id="SSF51569">
    <property type="entry name" value="Aldolase"/>
    <property type="match status" value="1"/>
</dbReference>
<protein>
    <recommendedName>
        <fullName evidence="4 12">Delta-aminolevulinic acid dehydratase</fullName>
        <ecNumber evidence="3 12">4.2.1.24</ecNumber>
    </recommendedName>
</protein>
<organism evidence="14 15">
    <name type="scientific">Acinetobacter baumannii (strain SDF)</name>
    <dbReference type="NCBI Taxonomy" id="509170"/>
    <lineage>
        <taxon>Bacteria</taxon>
        <taxon>Pseudomonadati</taxon>
        <taxon>Pseudomonadota</taxon>
        <taxon>Gammaproteobacteria</taxon>
        <taxon>Moraxellales</taxon>
        <taxon>Moraxellaceae</taxon>
        <taxon>Acinetobacter</taxon>
        <taxon>Acinetobacter calcoaceticus/baumannii complex</taxon>
    </lineage>
</organism>
<dbReference type="HOGENOM" id="CLU_035731_0_0_6"/>
<feature type="binding site" evidence="10">
    <location>
        <position position="133"/>
    </location>
    <ligand>
        <name>Zn(2+)</name>
        <dbReference type="ChEBI" id="CHEBI:29105"/>
        <note>catalytic</note>
    </ligand>
</feature>
<dbReference type="PANTHER" id="PTHR11458:SF1">
    <property type="entry name" value="DELTA-AMINOLEVULINIC ACID DEHYDRATASE"/>
    <property type="match status" value="1"/>
</dbReference>
<evidence type="ECO:0000256" key="2">
    <source>
        <dbReference type="ARBA" id="ARBA00008055"/>
    </source>
</evidence>
<dbReference type="Gene3D" id="3.20.20.70">
    <property type="entry name" value="Aldolase class I"/>
    <property type="match status" value="1"/>
</dbReference>
<evidence type="ECO:0000256" key="11">
    <source>
        <dbReference type="PIRSR" id="PIRSR001415-5"/>
    </source>
</evidence>
<dbReference type="PRINTS" id="PR00144">
    <property type="entry name" value="DALDHYDRTASE"/>
</dbReference>
<keyword evidence="5" id="KW-0350">Heme biosynthesis</keyword>
<proteinExistence type="inferred from homology"/>
<dbReference type="InterPro" id="IPR030656">
    <property type="entry name" value="ALAD_AS"/>
</dbReference>
<evidence type="ECO:0000313" key="15">
    <source>
        <dbReference type="Proteomes" id="UP000001741"/>
    </source>
</evidence>
<evidence type="ECO:0000256" key="4">
    <source>
        <dbReference type="ARBA" id="ARBA00020771"/>
    </source>
</evidence>
<dbReference type="CDD" id="cd00384">
    <property type="entry name" value="ALAD_PBGS"/>
    <property type="match status" value="1"/>
</dbReference>
<dbReference type="GO" id="GO:0005829">
    <property type="term" value="C:cytosol"/>
    <property type="evidence" value="ECO:0007669"/>
    <property type="project" value="TreeGrafter"/>
</dbReference>
<evidence type="ECO:0000256" key="10">
    <source>
        <dbReference type="PIRSR" id="PIRSR001415-3"/>
    </source>
</evidence>
<evidence type="ECO:0000256" key="6">
    <source>
        <dbReference type="ARBA" id="ARBA00023239"/>
    </source>
</evidence>
<comment type="subunit">
    <text evidence="12">Homooctamer.</text>
</comment>
<dbReference type="GO" id="GO:0006782">
    <property type="term" value="P:protoporphyrinogen IX biosynthetic process"/>
    <property type="evidence" value="ECO:0007669"/>
    <property type="project" value="UniProtKB-UniPathway"/>
</dbReference>
<feature type="active site" description="Schiff-base intermediate with substrate" evidence="9">
    <location>
        <position position="250"/>
    </location>
</feature>
<keyword evidence="7 12" id="KW-0627">Porphyrin biosynthesis</keyword>
<feature type="binding site" evidence="10">
    <location>
        <position position="125"/>
    </location>
    <ligand>
        <name>Zn(2+)</name>
        <dbReference type="ChEBI" id="CHEBI:29105"/>
        <note>catalytic</note>
    </ligand>
</feature>
<dbReference type="EMBL" id="CU468230">
    <property type="protein sequence ID" value="CAP00869.1"/>
    <property type="molecule type" value="Genomic_DNA"/>
</dbReference>
<comment type="similarity">
    <text evidence="2 13">Belongs to the ALAD family.</text>
</comment>
<evidence type="ECO:0000256" key="1">
    <source>
        <dbReference type="ARBA" id="ARBA00004694"/>
    </source>
</evidence>
<comment type="catalytic activity">
    <reaction evidence="8 12">
        <text>2 5-aminolevulinate = porphobilinogen + 2 H2O + H(+)</text>
        <dbReference type="Rhea" id="RHEA:24064"/>
        <dbReference type="ChEBI" id="CHEBI:15377"/>
        <dbReference type="ChEBI" id="CHEBI:15378"/>
        <dbReference type="ChEBI" id="CHEBI:58126"/>
        <dbReference type="ChEBI" id="CHEBI:356416"/>
        <dbReference type="EC" id="4.2.1.24"/>
    </reaction>
</comment>
<sequence>MSKMKSPILRLRRLRRTKAIRGLLCENNFSVEDLVQPIFIEESITQPIPISTMPGIYRLPEQDIEQEVKALYALGIRCVMPFGISHHKDSMGSDTWSDTGLLVRMIKAIKSSCPEMIVTPDICFCEYTTHGHCGVMIHDQISNDLTVENLIKQSLAAAKAGADMLAPSGMMDGQVGAIREALDQAGYHNVLIMAHAIKFASALYGPFRVAVDSNLVGDRHSYQLDYANTRQALREAALDESEGADLLIVKPGMFYLDILSQLRAQTKLPLAAYQVGGEYAAIKFAAIAKALDERKTVIESITAFKRAGADVIITYFAKDIAIWHNEF</sequence>
<accession>B0VLM0</accession>